<dbReference type="InterPro" id="IPR036231">
    <property type="entry name" value="Avirulence_B/C_sf"/>
</dbReference>
<protein>
    <submittedName>
        <fullName evidence="1">Uncharacterized protein</fullName>
    </submittedName>
</protein>
<evidence type="ECO:0000313" key="2">
    <source>
        <dbReference type="Proteomes" id="UP001138768"/>
    </source>
</evidence>
<dbReference type="Pfam" id="PF05394">
    <property type="entry name" value="AvrB_AvrC"/>
    <property type="match status" value="1"/>
</dbReference>
<dbReference type="AlphaFoldDB" id="A0A9X0WDZ4"/>
<accession>A0A9X0WDZ4</accession>
<keyword evidence="2" id="KW-1185">Reference proteome</keyword>
<dbReference type="RefSeq" id="WP_200251664.1">
    <property type="nucleotide sequence ID" value="NZ_NRRY01000098.1"/>
</dbReference>
<reference evidence="1 2" key="1">
    <citation type="journal article" date="2020" name="Microorganisms">
        <title>Osmotic Adaptation and Compatible Solute Biosynthesis of Phototrophic Bacteria as Revealed from Genome Analyses.</title>
        <authorList>
            <person name="Imhoff J.F."/>
            <person name="Rahn T."/>
            <person name="Kunzel S."/>
            <person name="Keller A."/>
            <person name="Neulinger S.C."/>
        </authorList>
    </citation>
    <scope>NUCLEOTIDE SEQUENCE [LARGE SCALE GENOMIC DNA]</scope>
    <source>
        <strain evidence="1 2">DSM 25653</strain>
    </source>
</reference>
<dbReference type="Proteomes" id="UP001138768">
    <property type="component" value="Unassembled WGS sequence"/>
</dbReference>
<dbReference type="SUPFAM" id="SSF103383">
    <property type="entry name" value="Antivirulence factor"/>
    <property type="match status" value="1"/>
</dbReference>
<dbReference type="EMBL" id="NRRY01000098">
    <property type="protein sequence ID" value="MBK1621666.1"/>
    <property type="molecule type" value="Genomic_DNA"/>
</dbReference>
<dbReference type="Gene3D" id="1.10.3290.20">
    <property type="match status" value="1"/>
</dbReference>
<proteinExistence type="predicted"/>
<gene>
    <name evidence="1" type="ORF">CKO42_25395</name>
</gene>
<comment type="caution">
    <text evidence="1">The sequence shown here is derived from an EMBL/GenBank/DDBJ whole genome shotgun (WGS) entry which is preliminary data.</text>
</comment>
<name>A0A9X0WDZ4_9GAMM</name>
<sequence length="306" mass="35882">MSMSHRFFVSLLERDQQRHDLRWAATMDIAVARSVLALRFGLNERECAEIRTSFLEMLPKEGAPESMKPEALYYYTHYFPQPDTLWSCRDICDFILASHLRRYAIDYQLERWMASRFSGVPVGLPRTKNITKRARNYTPHHIKPYRSYAERLQDGLLHQELCVYGRNKRKWSVVSSNGLRMELTETNATHWLHTRIPLLPHIWEHLQRLLIITLELETQEKTDETLAAIIGMVAQIHWWFSHAMPYRRGSAAIGDMLSKTVLSYHGITTPCWRKGIAPDLEALCTALRDYIENYTTFFVSELRFSC</sequence>
<organism evidence="1 2">
    <name type="scientific">Lamprobacter modestohalophilus</name>
    <dbReference type="NCBI Taxonomy" id="1064514"/>
    <lineage>
        <taxon>Bacteria</taxon>
        <taxon>Pseudomonadati</taxon>
        <taxon>Pseudomonadota</taxon>
        <taxon>Gammaproteobacteria</taxon>
        <taxon>Chromatiales</taxon>
        <taxon>Chromatiaceae</taxon>
        <taxon>Lamprobacter</taxon>
    </lineage>
</organism>
<dbReference type="InterPro" id="IPR008798">
    <property type="entry name" value="Avirulence_B/C"/>
</dbReference>
<evidence type="ECO:0000313" key="1">
    <source>
        <dbReference type="EMBL" id="MBK1621666.1"/>
    </source>
</evidence>